<evidence type="ECO:0000256" key="1">
    <source>
        <dbReference type="SAM" id="MobiDB-lite"/>
    </source>
</evidence>
<reference evidence="2" key="2">
    <citation type="submission" date="2013-10" db="EMBL/GenBank/DDBJ databases">
        <authorList>
            <person name="Aslett M."/>
        </authorList>
    </citation>
    <scope>NUCLEOTIDE SEQUENCE</scope>
    <source>
        <strain evidence="2">Houghton</strain>
    </source>
</reference>
<reference evidence="2" key="1">
    <citation type="submission" date="2013-10" db="EMBL/GenBank/DDBJ databases">
        <title>Genomic analysis of the causative agents of coccidiosis in chickens.</title>
        <authorList>
            <person name="Reid A.J."/>
            <person name="Blake D."/>
            <person name="Billington K."/>
            <person name="Browne H."/>
            <person name="Dunn M."/>
            <person name="Hung S."/>
            <person name="Kawahara F."/>
            <person name="Miranda-Saavedra D."/>
            <person name="Mourier T."/>
            <person name="Nagra H."/>
            <person name="Otto T.D."/>
            <person name="Rawlings N."/>
            <person name="Sanchez A."/>
            <person name="Sanders M."/>
            <person name="Subramaniam C."/>
            <person name="Tay Y."/>
            <person name="Dear P."/>
            <person name="Doerig C."/>
            <person name="Gruber A."/>
            <person name="Parkinson J."/>
            <person name="Shirley M."/>
            <person name="Wan K.L."/>
            <person name="Berriman M."/>
            <person name="Tomley F."/>
            <person name="Pain A."/>
        </authorList>
    </citation>
    <scope>NUCLEOTIDE SEQUENCE</scope>
    <source>
        <strain evidence="2">Houghton</strain>
    </source>
</reference>
<dbReference type="RefSeq" id="XP_013250827.1">
    <property type="nucleotide sequence ID" value="XM_013395373.1"/>
</dbReference>
<dbReference type="GO" id="GO:0016787">
    <property type="term" value="F:hydrolase activity"/>
    <property type="evidence" value="ECO:0007669"/>
    <property type="project" value="UniProtKB-KW"/>
</dbReference>
<dbReference type="AlphaFoldDB" id="U6JMP3"/>
<dbReference type="GeneID" id="25269006"/>
<gene>
    <name evidence="2" type="ORF">EAH_00009360</name>
</gene>
<sequence length="233" mass="25810">MVGFVMRESQAVAFRASLTLEASYKSYFEEDGNEAWAAAPRNPLEVLSYEEVYVQRKLQPPTDPESVIIDRPHSFSAETPPQLLPPHPLHAPPPLDSDKTQNAQKTNTIGLHIYTPVTCSTAPDLPSSSSEASASCKEFHQQLYYSTRKAEKIKGILSFEMQAEAMNVEGLQEAAPQAEYPKQRSPVLFFLHGGGLVGLSTAAYDKLIRRMTNLFGAIDGVVISIDYRQETLH</sequence>
<dbReference type="Proteomes" id="UP000018050">
    <property type="component" value="Unassembled WGS sequence"/>
</dbReference>
<organism evidence="2 3">
    <name type="scientific">Eimeria acervulina</name>
    <name type="common">Coccidian parasite</name>
    <dbReference type="NCBI Taxonomy" id="5801"/>
    <lineage>
        <taxon>Eukaryota</taxon>
        <taxon>Sar</taxon>
        <taxon>Alveolata</taxon>
        <taxon>Apicomplexa</taxon>
        <taxon>Conoidasida</taxon>
        <taxon>Coccidia</taxon>
        <taxon>Eucoccidiorida</taxon>
        <taxon>Eimeriorina</taxon>
        <taxon>Eimeriidae</taxon>
        <taxon>Eimeria</taxon>
    </lineage>
</organism>
<dbReference type="OMA" id="IIDRPHS"/>
<dbReference type="OrthoDB" id="408631at2759"/>
<feature type="region of interest" description="Disordered" evidence="1">
    <location>
        <begin position="75"/>
        <end position="102"/>
    </location>
</feature>
<evidence type="ECO:0000313" key="2">
    <source>
        <dbReference type="EMBL" id="CDJ26804.1"/>
    </source>
</evidence>
<protein>
    <submittedName>
        <fullName evidence="2">Alpha/beta hydrolase fold domain containing protein, putative</fullName>
    </submittedName>
</protein>
<dbReference type="EMBL" id="HG670955">
    <property type="protein sequence ID" value="CDJ26804.1"/>
    <property type="molecule type" value="Genomic_DNA"/>
</dbReference>
<dbReference type="VEuPathDB" id="ToxoDB:EAH_00009360"/>
<dbReference type="InterPro" id="IPR029058">
    <property type="entry name" value="AB_hydrolase_fold"/>
</dbReference>
<keyword evidence="3" id="KW-1185">Reference proteome</keyword>
<accession>U6JMP3</accession>
<keyword evidence="2" id="KW-0378">Hydrolase</keyword>
<proteinExistence type="predicted"/>
<dbReference type="Gene3D" id="3.40.50.1820">
    <property type="entry name" value="alpha/beta hydrolase"/>
    <property type="match status" value="1"/>
</dbReference>
<evidence type="ECO:0000313" key="3">
    <source>
        <dbReference type="Proteomes" id="UP000018050"/>
    </source>
</evidence>
<name>U6JMP3_EIMAC</name>
<dbReference type="SUPFAM" id="SSF53474">
    <property type="entry name" value="alpha/beta-Hydrolases"/>
    <property type="match status" value="1"/>
</dbReference>
<feature type="compositionally biased region" description="Pro residues" evidence="1">
    <location>
        <begin position="82"/>
        <end position="95"/>
    </location>
</feature>